<dbReference type="Gene3D" id="3.20.20.190">
    <property type="entry name" value="Phosphatidylinositol (PI) phosphodiesterase"/>
    <property type="match status" value="1"/>
</dbReference>
<reference evidence="2 3" key="1">
    <citation type="submission" date="2018-01" db="EMBL/GenBank/DDBJ databases">
        <title>Draft genome sequence of Sphaerisporangium sp. 7K107.</title>
        <authorList>
            <person name="Sahin N."/>
            <person name="Saygin H."/>
            <person name="Ay H."/>
        </authorList>
    </citation>
    <scope>NUCLEOTIDE SEQUENCE [LARGE SCALE GENOMIC DNA]</scope>
    <source>
        <strain evidence="2 3">7K107</strain>
    </source>
</reference>
<gene>
    <name evidence="2" type="ORF">C1I98_18980</name>
</gene>
<dbReference type="Proteomes" id="UP000248544">
    <property type="component" value="Unassembled WGS sequence"/>
</dbReference>
<dbReference type="PROSITE" id="PS51704">
    <property type="entry name" value="GP_PDE"/>
    <property type="match status" value="1"/>
</dbReference>
<evidence type="ECO:0000259" key="1">
    <source>
        <dbReference type="PROSITE" id="PS51704"/>
    </source>
</evidence>
<organism evidence="2 3">
    <name type="scientific">Spongiactinospora gelatinilytica</name>
    <dbReference type="NCBI Taxonomy" id="2666298"/>
    <lineage>
        <taxon>Bacteria</taxon>
        <taxon>Bacillati</taxon>
        <taxon>Actinomycetota</taxon>
        <taxon>Actinomycetes</taxon>
        <taxon>Streptosporangiales</taxon>
        <taxon>Streptosporangiaceae</taxon>
        <taxon>Spongiactinospora</taxon>
    </lineage>
</organism>
<dbReference type="Pfam" id="PF03009">
    <property type="entry name" value="GDPD"/>
    <property type="match status" value="1"/>
</dbReference>
<sequence>MRRGQFRVVGRSPGLRRPVFRRLVLAITTTLTILTILTTLVALAVPATAASVVNVAHRGASAYAPENTIAAFALAQEQRADMFELDVRETKDHRLVLVHDATLARTTNVERVFPGRSPWAVRDLTLAEIRRLDAGSWLSADYAKERVPTLGEALSAMDGSGLGLMLEIKEPGRYPGIETRVARELRRHGAWLKPGRLVVQSFDWDSMRRFHRLLPGVPVALLGTPATGRLAALAEYADMVNVPYGDLTRDYVRRAHARSLKVFAWTVDDSAAIRRLISYKVDGIVTNKPDLL</sequence>
<dbReference type="SUPFAM" id="SSF51695">
    <property type="entry name" value="PLC-like phosphodiesterases"/>
    <property type="match status" value="1"/>
</dbReference>
<dbReference type="PANTHER" id="PTHR46211:SF1">
    <property type="entry name" value="GLYCEROPHOSPHODIESTER PHOSPHODIESTERASE, CYTOPLASMIC"/>
    <property type="match status" value="1"/>
</dbReference>
<proteinExistence type="predicted"/>
<dbReference type="EMBL" id="POUA01000143">
    <property type="protein sequence ID" value="PZG43098.1"/>
    <property type="molecule type" value="Genomic_DNA"/>
</dbReference>
<accession>A0A2W2H0S5</accession>
<comment type="caution">
    <text evidence="2">The sequence shown here is derived from an EMBL/GenBank/DDBJ whole genome shotgun (WGS) entry which is preliminary data.</text>
</comment>
<dbReference type="AlphaFoldDB" id="A0A2W2H0S5"/>
<name>A0A2W2H0S5_9ACTN</name>
<feature type="domain" description="GP-PDE" evidence="1">
    <location>
        <begin position="52"/>
        <end position="292"/>
    </location>
</feature>
<dbReference type="PANTHER" id="PTHR46211">
    <property type="entry name" value="GLYCEROPHOSPHORYL DIESTER PHOSPHODIESTERASE"/>
    <property type="match status" value="1"/>
</dbReference>
<keyword evidence="3" id="KW-1185">Reference proteome</keyword>
<dbReference type="GO" id="GO:0008081">
    <property type="term" value="F:phosphoric diester hydrolase activity"/>
    <property type="evidence" value="ECO:0007669"/>
    <property type="project" value="InterPro"/>
</dbReference>
<dbReference type="GO" id="GO:0006629">
    <property type="term" value="P:lipid metabolic process"/>
    <property type="evidence" value="ECO:0007669"/>
    <property type="project" value="InterPro"/>
</dbReference>
<dbReference type="InterPro" id="IPR030395">
    <property type="entry name" value="GP_PDE_dom"/>
</dbReference>
<dbReference type="InterPro" id="IPR017946">
    <property type="entry name" value="PLC-like_Pdiesterase_TIM-brl"/>
</dbReference>
<evidence type="ECO:0000313" key="2">
    <source>
        <dbReference type="EMBL" id="PZG43098.1"/>
    </source>
</evidence>
<protein>
    <submittedName>
        <fullName evidence="2">Glycerophosphodiester phosphodiesterase</fullName>
    </submittedName>
</protein>
<evidence type="ECO:0000313" key="3">
    <source>
        <dbReference type="Proteomes" id="UP000248544"/>
    </source>
</evidence>